<feature type="compositionally biased region" description="Polar residues" evidence="1">
    <location>
        <begin position="1"/>
        <end position="14"/>
    </location>
</feature>
<organism evidence="2 3">
    <name type="scientific">Apiospora marii</name>
    <dbReference type="NCBI Taxonomy" id="335849"/>
    <lineage>
        <taxon>Eukaryota</taxon>
        <taxon>Fungi</taxon>
        <taxon>Dikarya</taxon>
        <taxon>Ascomycota</taxon>
        <taxon>Pezizomycotina</taxon>
        <taxon>Sordariomycetes</taxon>
        <taxon>Xylariomycetidae</taxon>
        <taxon>Amphisphaeriales</taxon>
        <taxon>Apiosporaceae</taxon>
        <taxon>Apiospora</taxon>
    </lineage>
</organism>
<evidence type="ECO:0000256" key="1">
    <source>
        <dbReference type="SAM" id="MobiDB-lite"/>
    </source>
</evidence>
<reference evidence="2 3" key="1">
    <citation type="submission" date="2023-01" db="EMBL/GenBank/DDBJ databases">
        <title>Analysis of 21 Apiospora genomes using comparative genomics revels a genus with tremendous synthesis potential of carbohydrate active enzymes and secondary metabolites.</title>
        <authorList>
            <person name="Sorensen T."/>
        </authorList>
    </citation>
    <scope>NUCLEOTIDE SEQUENCE [LARGE SCALE GENOMIC DNA]</scope>
    <source>
        <strain evidence="2 3">CBS 20057</strain>
    </source>
</reference>
<protein>
    <submittedName>
        <fullName evidence="2">Lipase</fullName>
    </submittedName>
</protein>
<sequence length="181" mass="18752">METGENSSNPTEPSGATGHLPPRRSPRRPFFSPRGAPSASPRVSPTARSRPSSSSPGRNGARTAAAIGYVSAIWRVGGPSQWALTFWPSTRARVPNLLAVAADFRGTTVVVLLCVSVAAGVAPGLLCDPAAKQQTYDSGVVSALRRHGGGSAWGAHDVALLGLPERDNAAAVGRRRLGVPR</sequence>
<feature type="region of interest" description="Disordered" evidence="1">
    <location>
        <begin position="1"/>
        <end position="61"/>
    </location>
</feature>
<dbReference type="EMBL" id="JAQQWI010000001">
    <property type="protein sequence ID" value="KAK8040554.1"/>
    <property type="molecule type" value="Genomic_DNA"/>
</dbReference>
<proteinExistence type="predicted"/>
<dbReference type="InterPro" id="IPR053228">
    <property type="entry name" value="Stereospecific_Lipase"/>
</dbReference>
<evidence type="ECO:0000313" key="2">
    <source>
        <dbReference type="EMBL" id="KAK8040554.1"/>
    </source>
</evidence>
<dbReference type="PANTHER" id="PTHR37574">
    <property type="entry name" value="LIPASE B"/>
    <property type="match status" value="1"/>
</dbReference>
<evidence type="ECO:0000313" key="3">
    <source>
        <dbReference type="Proteomes" id="UP001396898"/>
    </source>
</evidence>
<feature type="compositionally biased region" description="Low complexity" evidence="1">
    <location>
        <begin position="28"/>
        <end position="56"/>
    </location>
</feature>
<keyword evidence="3" id="KW-1185">Reference proteome</keyword>
<dbReference type="PANTHER" id="PTHR37574:SF1">
    <property type="entry name" value="LIPASE B"/>
    <property type="match status" value="1"/>
</dbReference>
<dbReference type="InterPro" id="IPR029058">
    <property type="entry name" value="AB_hydrolase_fold"/>
</dbReference>
<name>A0ABR1T1V1_9PEZI</name>
<dbReference type="Gene3D" id="3.40.50.1820">
    <property type="entry name" value="alpha/beta hydrolase"/>
    <property type="match status" value="1"/>
</dbReference>
<gene>
    <name evidence="2" type="ORF">PG991_000342</name>
</gene>
<comment type="caution">
    <text evidence="2">The sequence shown here is derived from an EMBL/GenBank/DDBJ whole genome shotgun (WGS) entry which is preliminary data.</text>
</comment>
<dbReference type="Proteomes" id="UP001396898">
    <property type="component" value="Unassembled WGS sequence"/>
</dbReference>
<accession>A0ABR1T1V1</accession>